<evidence type="ECO:0000256" key="2">
    <source>
        <dbReference type="SAM" id="MobiDB-lite"/>
    </source>
</evidence>
<feature type="region of interest" description="Disordered" evidence="2">
    <location>
        <begin position="591"/>
        <end position="611"/>
    </location>
</feature>
<feature type="coiled-coil region" evidence="1">
    <location>
        <begin position="267"/>
        <end position="329"/>
    </location>
</feature>
<feature type="coiled-coil region" evidence="1">
    <location>
        <begin position="378"/>
        <end position="405"/>
    </location>
</feature>
<evidence type="ECO:0000256" key="1">
    <source>
        <dbReference type="SAM" id="Coils"/>
    </source>
</evidence>
<reference evidence="3" key="1">
    <citation type="submission" date="2019-03" db="EMBL/GenBank/DDBJ databases">
        <authorList>
            <person name="Mank J."/>
            <person name="Almeida P."/>
        </authorList>
    </citation>
    <scope>NUCLEOTIDE SEQUENCE</scope>
    <source>
        <strain evidence="3">78183</strain>
    </source>
</reference>
<dbReference type="AlphaFoldDB" id="A0A6N2K317"/>
<name>A0A6N2K317_SALVM</name>
<feature type="compositionally biased region" description="Basic and acidic residues" evidence="2">
    <location>
        <begin position="692"/>
        <end position="707"/>
    </location>
</feature>
<keyword evidence="1" id="KW-0175">Coiled coil</keyword>
<feature type="coiled-coil region" evidence="1">
    <location>
        <begin position="725"/>
        <end position="780"/>
    </location>
</feature>
<accession>A0A6N2K317</accession>
<gene>
    <name evidence="3" type="ORF">SVIM_LOCUS4003</name>
</gene>
<feature type="coiled-coil region" evidence="1">
    <location>
        <begin position="65"/>
        <end position="92"/>
    </location>
</feature>
<organism evidence="3">
    <name type="scientific">Salix viminalis</name>
    <name type="common">Common osier</name>
    <name type="synonym">Basket willow</name>
    <dbReference type="NCBI Taxonomy" id="40686"/>
    <lineage>
        <taxon>Eukaryota</taxon>
        <taxon>Viridiplantae</taxon>
        <taxon>Streptophyta</taxon>
        <taxon>Embryophyta</taxon>
        <taxon>Tracheophyta</taxon>
        <taxon>Spermatophyta</taxon>
        <taxon>Magnoliopsida</taxon>
        <taxon>eudicotyledons</taxon>
        <taxon>Gunneridae</taxon>
        <taxon>Pentapetalae</taxon>
        <taxon>rosids</taxon>
        <taxon>fabids</taxon>
        <taxon>Malpighiales</taxon>
        <taxon>Salicaceae</taxon>
        <taxon>Saliceae</taxon>
        <taxon>Salix</taxon>
    </lineage>
</organism>
<sequence length="862" mass="98141">MVGTETSTLNEIDNSYGVLNRVTLIRESSNTAPTKQKRKALATALGPEKKRQYDRAYRLRCKEKKEKNEQDMAVLTAENDKLKRENEQFKSEGVKQSEMVRTQNEQIGVVNSELRRLKPQLQTQNAVVDALSSRVASRKDSMDLQCENRQLRLVRSLLIKKINGDDHSNLIQLQEKSTKLEQEKNALQKTNIVEGDTANMWEMIPETLSPADGGLNTRLFMEPSPSASAELVSNQFPKTTDANLNTQVSGATSTGAPKKRLLDKAYRERCKELKMNTEIKMDELAKRKCRLRRENDSLKEEQGKLVQTLQHQKDEMKQLEKEFGMLQDQLNSRNMVAEVLFKQLTGSNNIDLQRDNAELKHCFNQLTKEISNPENMNVIQLEAKIKHLENKKHSLQVIIDALCEKINDDQTGPAWTSRTSMTSIQKFEDSGRLPPLAALQDLFHRDLQQVSDQMVVHPGSLRTCIYTHEGGGIFLRCCEILFATARRCVNFDRDGVAGGERNKKMDEQKWTPDEQIAESSPALSATKGSVMLTETTATSLETVVMRRGAMEHCSILIQFQASTSRANGANTIPSGTSMRAVPSDILNAAPKNMRKRKPGSSDGAKQEEKFDDECKRYKNELTSLEADIIFVKGQCARKLKDYKRTSAFDDEMGGDYGLYKMIQQPIDQSLMWGVPGFPESPPTTPDSKLKRKAPDANRDQERKKEVDRAYRQRCREKKIKNEENLYVLTEENNKLKRENGDIKKEEERLKEVVQTQNGFMKKLQDEFSQLKTQLDNQITLVDVLSKELAKCKDIDRQHEVERLKHENSLLSKKINSRDSLNIIQLVAKNTKLEQEKRSLQMIIDALCMKINQDSGHGIKEAS</sequence>
<protein>
    <submittedName>
        <fullName evidence="3">Uncharacterized protein</fullName>
    </submittedName>
</protein>
<proteinExistence type="predicted"/>
<feature type="region of interest" description="Disordered" evidence="2">
    <location>
        <begin position="29"/>
        <end position="49"/>
    </location>
</feature>
<evidence type="ECO:0000313" key="3">
    <source>
        <dbReference type="EMBL" id="VFU20241.1"/>
    </source>
</evidence>
<dbReference type="EMBL" id="CAADRP010000001">
    <property type="protein sequence ID" value="VFU20241.1"/>
    <property type="molecule type" value="Genomic_DNA"/>
</dbReference>
<feature type="region of interest" description="Disordered" evidence="2">
    <location>
        <begin position="676"/>
        <end position="707"/>
    </location>
</feature>